<dbReference type="GO" id="GO:0009052">
    <property type="term" value="P:pentose-phosphate shunt, non-oxidative branch"/>
    <property type="evidence" value="ECO:0007669"/>
    <property type="project" value="InterPro"/>
</dbReference>
<dbReference type="SUPFAM" id="SSF75445">
    <property type="entry name" value="D-ribose-5-phosphate isomerase (RpiA), lid domain"/>
    <property type="match status" value="1"/>
</dbReference>
<dbReference type="GO" id="GO:0004751">
    <property type="term" value="F:ribose-5-phosphate isomerase activity"/>
    <property type="evidence" value="ECO:0007669"/>
    <property type="project" value="UniProtKB-UniRule"/>
</dbReference>
<dbReference type="InterPro" id="IPR004788">
    <property type="entry name" value="Ribose5P_isomerase_type_A"/>
</dbReference>
<dbReference type="GO" id="GO:0006014">
    <property type="term" value="P:D-ribose metabolic process"/>
    <property type="evidence" value="ECO:0007669"/>
    <property type="project" value="TreeGrafter"/>
</dbReference>
<name>A0A1F5ZGY8_9BACT</name>
<dbReference type="GO" id="GO:0005829">
    <property type="term" value="C:cytosol"/>
    <property type="evidence" value="ECO:0007669"/>
    <property type="project" value="TreeGrafter"/>
</dbReference>
<evidence type="ECO:0000256" key="1">
    <source>
        <dbReference type="ARBA" id="ARBA00023235"/>
    </source>
</evidence>
<dbReference type="PANTHER" id="PTHR11934">
    <property type="entry name" value="RIBOSE-5-PHOSPHATE ISOMERASE"/>
    <property type="match status" value="1"/>
</dbReference>
<dbReference type="Pfam" id="PF06026">
    <property type="entry name" value="Rib_5-P_isom_A"/>
    <property type="match status" value="1"/>
</dbReference>
<proteinExistence type="predicted"/>
<gene>
    <name evidence="3" type="ORF">A2Z00_01190</name>
</gene>
<dbReference type="EC" id="5.3.1.6" evidence="2"/>
<comment type="caution">
    <text evidence="3">The sequence shown here is derived from an EMBL/GenBank/DDBJ whole genome shotgun (WGS) entry which is preliminary data.</text>
</comment>
<evidence type="ECO:0000313" key="4">
    <source>
        <dbReference type="Proteomes" id="UP000177268"/>
    </source>
</evidence>
<dbReference type="AlphaFoldDB" id="A0A1F5ZGY8"/>
<protein>
    <recommendedName>
        <fullName evidence="2">Ribose 5-phosphate isomerase A</fullName>
        <ecNumber evidence="2">5.3.1.6</ecNumber>
    </recommendedName>
</protein>
<accession>A0A1F5ZGY8</accession>
<sequence length="282" mass="31335">MTLESPQCHFSDEILSREEVQGLLKTQAPGVERQNLLKMLVGWEIAERVLNGDRLGIGSGTTAKAAIRAIGQRLLSKEDPLRVVHGVATSRELAELARSVGIDVEPFDDTLQGLDTLPLEPDLDWGFDGADEVEVIRDASRVIKRFRLIKGYGGAQTIEKLIARRCKKWRCIVDESKRKDKIGAFAIAVEVWEDKLDEVAKIFMERYGATAVTRRQGFITDQENCILDVQMQAGAIQVGWEQEWNQIDGVIDNGIFDEVQPAEVLVAHADGTIESLKPGDVI</sequence>
<dbReference type="NCBIfam" id="TIGR00021">
    <property type="entry name" value="rpiA"/>
    <property type="match status" value="1"/>
</dbReference>
<dbReference type="InterPro" id="IPR037171">
    <property type="entry name" value="NagB/RpiA_transferase-like"/>
</dbReference>
<dbReference type="PANTHER" id="PTHR11934:SF0">
    <property type="entry name" value="RIBOSE-5-PHOSPHATE ISOMERASE"/>
    <property type="match status" value="1"/>
</dbReference>
<reference evidence="3 4" key="1">
    <citation type="journal article" date="2016" name="Nat. Commun.">
        <title>Thousands of microbial genomes shed light on interconnected biogeochemical processes in an aquifer system.</title>
        <authorList>
            <person name="Anantharaman K."/>
            <person name="Brown C.T."/>
            <person name="Hug L.A."/>
            <person name="Sharon I."/>
            <person name="Castelle C.J."/>
            <person name="Probst A.J."/>
            <person name="Thomas B.C."/>
            <person name="Singh A."/>
            <person name="Wilkins M.J."/>
            <person name="Karaoz U."/>
            <person name="Brodie E.L."/>
            <person name="Williams K.H."/>
            <person name="Hubbard S.S."/>
            <person name="Banfield J.F."/>
        </authorList>
    </citation>
    <scope>NUCLEOTIDE SEQUENCE [LARGE SCALE GENOMIC DNA]</scope>
</reference>
<evidence type="ECO:0000256" key="2">
    <source>
        <dbReference type="NCBIfam" id="TIGR00021"/>
    </source>
</evidence>
<dbReference type="Gene3D" id="3.40.50.1360">
    <property type="match status" value="1"/>
</dbReference>
<organism evidence="3 4">
    <name type="scientific">Candidatus Gottesmanbacteria bacterium RBG_13_45_10</name>
    <dbReference type="NCBI Taxonomy" id="1798370"/>
    <lineage>
        <taxon>Bacteria</taxon>
        <taxon>Candidatus Gottesmaniibacteriota</taxon>
    </lineage>
</organism>
<dbReference type="SUPFAM" id="SSF100950">
    <property type="entry name" value="NagB/RpiA/CoA transferase-like"/>
    <property type="match status" value="1"/>
</dbReference>
<dbReference type="Gene3D" id="3.30.70.260">
    <property type="match status" value="1"/>
</dbReference>
<keyword evidence="1 3" id="KW-0413">Isomerase</keyword>
<dbReference type="Proteomes" id="UP000177268">
    <property type="component" value="Unassembled WGS sequence"/>
</dbReference>
<dbReference type="EMBL" id="MFIZ01000022">
    <property type="protein sequence ID" value="OGG11651.1"/>
    <property type="molecule type" value="Genomic_DNA"/>
</dbReference>
<dbReference type="STRING" id="1798370.A2Z00_01190"/>
<evidence type="ECO:0000313" key="3">
    <source>
        <dbReference type="EMBL" id="OGG11651.1"/>
    </source>
</evidence>